<sequence>MLSGREGTEPRSGTGTPSRRDRHASAEAAEAEAEAEAFAGWLNGDRSAPGAPEARPAGRATVDRGDGGLPAQSRRPADRPTGGTPRPGRASVPAVRPASPDRDEDHGTDRPAAPPSRLRDGVPPRDHGSAPVPAGDRGHAPPDRGHAPTDRGHAAVADRSHGAAPVRDEDRAHGAAAVERPRGAAGVRDGDRGHDSTVLRDGDSRNASDDTDVLHLDLDRHDEPVSSAPSSPAPVVGTAMVAGGFRGTNRALTQLAWLGAALLTAVIGIFRADRPGLWADELATWGMTTVPWQSMWGLLRSTDMVNGPYYVFMRAWTQLLGSSDLSLRLPSVIAMTVTAALVAALGSRFGGPRAGLIAGLLFAVLPATSRYGQEARVYALVVCAATLATLLLARALDRPRFVRFLPYVLVVAVMGLFNVISLVLLVAHGLLVLAMRRRAFAGWLPSALVGGAPAVVLLVASMGQRGQVGWVAPSSITSLAAFPYQLFGATAIGGALLVLGALAVTYRHPAVVYTAWAVLPAAVLFVAGHYTSVWLPRYLLFTLPAWVLLAAVTLDRIPLVRGLLVVAAVALVGIPAQATLRAQAGHDQDTRGMATIIANNEQPGDGIVYGTDDPGGGWVGRDTVAHYLAAGSRPKDLMLTQAQRTNGKVLAVECPDATKCLPTKVSRVWVVRLGAVSDPLRNIGGTKETALRAQFQTSRTWHPAGLTLALLTRKPS</sequence>
<dbReference type="PANTHER" id="PTHR33908">
    <property type="entry name" value="MANNOSYLTRANSFERASE YKCB-RELATED"/>
    <property type="match status" value="1"/>
</dbReference>
<feature type="transmembrane region" description="Helical" evidence="9">
    <location>
        <begin position="255"/>
        <end position="272"/>
    </location>
</feature>
<feature type="transmembrane region" description="Helical" evidence="9">
    <location>
        <begin position="408"/>
        <end position="434"/>
    </location>
</feature>
<dbReference type="GO" id="GO:0009103">
    <property type="term" value="P:lipopolysaccharide biosynthetic process"/>
    <property type="evidence" value="ECO:0007669"/>
    <property type="project" value="UniProtKB-ARBA"/>
</dbReference>
<feature type="compositionally biased region" description="Basic and acidic residues" evidence="8">
    <location>
        <begin position="99"/>
        <end position="109"/>
    </location>
</feature>
<evidence type="ECO:0000313" key="12">
    <source>
        <dbReference type="Proteomes" id="UP000612808"/>
    </source>
</evidence>
<feature type="transmembrane region" description="Helical" evidence="9">
    <location>
        <begin position="440"/>
        <end position="460"/>
    </location>
</feature>
<evidence type="ECO:0000256" key="1">
    <source>
        <dbReference type="ARBA" id="ARBA00004651"/>
    </source>
</evidence>
<comment type="caution">
    <text evidence="11">The sequence shown here is derived from an EMBL/GenBank/DDBJ whole genome shotgun (WGS) entry which is preliminary data.</text>
</comment>
<dbReference type="PANTHER" id="PTHR33908:SF11">
    <property type="entry name" value="MEMBRANE PROTEIN"/>
    <property type="match status" value="1"/>
</dbReference>
<gene>
    <name evidence="11" type="ORF">Aru02nite_37480</name>
</gene>
<evidence type="ECO:0000256" key="3">
    <source>
        <dbReference type="ARBA" id="ARBA00022676"/>
    </source>
</evidence>
<name>A0A8J3NB02_9ACTN</name>
<evidence type="ECO:0000256" key="9">
    <source>
        <dbReference type="SAM" id="Phobius"/>
    </source>
</evidence>
<keyword evidence="2" id="KW-1003">Cell membrane</keyword>
<organism evidence="11 12">
    <name type="scientific">Actinocatenispora rupis</name>
    <dbReference type="NCBI Taxonomy" id="519421"/>
    <lineage>
        <taxon>Bacteria</taxon>
        <taxon>Bacillati</taxon>
        <taxon>Actinomycetota</taxon>
        <taxon>Actinomycetes</taxon>
        <taxon>Micromonosporales</taxon>
        <taxon>Micromonosporaceae</taxon>
        <taxon>Actinocatenispora</taxon>
    </lineage>
</organism>
<feature type="region of interest" description="Disordered" evidence="8">
    <location>
        <begin position="1"/>
        <end position="210"/>
    </location>
</feature>
<proteinExistence type="predicted"/>
<evidence type="ECO:0000313" key="11">
    <source>
        <dbReference type="EMBL" id="GID12859.1"/>
    </source>
</evidence>
<keyword evidence="5 9" id="KW-0812">Transmembrane</keyword>
<feature type="compositionally biased region" description="Low complexity" evidence="8">
    <location>
        <begin position="48"/>
        <end position="60"/>
    </location>
</feature>
<feature type="transmembrane region" description="Helical" evidence="9">
    <location>
        <begin position="481"/>
        <end position="504"/>
    </location>
</feature>
<feature type="transmembrane region" description="Helical" evidence="9">
    <location>
        <begin position="377"/>
        <end position="396"/>
    </location>
</feature>
<keyword evidence="4" id="KW-0808">Transferase</keyword>
<keyword evidence="6 9" id="KW-1133">Transmembrane helix</keyword>
<protein>
    <recommendedName>
        <fullName evidence="10">Glycosyltransferase RgtA/B/C/D-like domain-containing protein</fullName>
    </recommendedName>
</protein>
<evidence type="ECO:0000259" key="10">
    <source>
        <dbReference type="Pfam" id="PF13231"/>
    </source>
</evidence>
<dbReference type="AlphaFoldDB" id="A0A8J3NB02"/>
<evidence type="ECO:0000256" key="2">
    <source>
        <dbReference type="ARBA" id="ARBA00022475"/>
    </source>
</evidence>
<dbReference type="GO" id="GO:0005886">
    <property type="term" value="C:plasma membrane"/>
    <property type="evidence" value="ECO:0007669"/>
    <property type="project" value="UniProtKB-SubCell"/>
</dbReference>
<evidence type="ECO:0000256" key="6">
    <source>
        <dbReference type="ARBA" id="ARBA00022989"/>
    </source>
</evidence>
<dbReference type="InterPro" id="IPR038731">
    <property type="entry name" value="RgtA/B/C-like"/>
</dbReference>
<feature type="compositionally biased region" description="Basic and acidic residues" evidence="8">
    <location>
        <begin position="117"/>
        <end position="128"/>
    </location>
</feature>
<dbReference type="GO" id="GO:0016763">
    <property type="term" value="F:pentosyltransferase activity"/>
    <property type="evidence" value="ECO:0007669"/>
    <property type="project" value="TreeGrafter"/>
</dbReference>
<feature type="domain" description="Glycosyltransferase RgtA/B/C/D-like" evidence="10">
    <location>
        <begin position="312"/>
        <end position="447"/>
    </location>
</feature>
<feature type="transmembrane region" description="Helical" evidence="9">
    <location>
        <begin position="538"/>
        <end position="554"/>
    </location>
</feature>
<keyword evidence="3" id="KW-0328">Glycosyltransferase</keyword>
<feature type="transmembrane region" description="Helical" evidence="9">
    <location>
        <begin position="510"/>
        <end position="531"/>
    </location>
</feature>
<feature type="compositionally biased region" description="Basic and acidic residues" evidence="8">
    <location>
        <begin position="188"/>
        <end position="210"/>
    </location>
</feature>
<keyword evidence="7 9" id="KW-0472">Membrane</keyword>
<evidence type="ECO:0000256" key="8">
    <source>
        <dbReference type="SAM" id="MobiDB-lite"/>
    </source>
</evidence>
<feature type="transmembrane region" description="Helical" evidence="9">
    <location>
        <begin position="560"/>
        <end position="580"/>
    </location>
</feature>
<reference evidence="11" key="1">
    <citation type="submission" date="2021-01" db="EMBL/GenBank/DDBJ databases">
        <title>Whole genome shotgun sequence of Actinocatenispora rupis NBRC 107355.</title>
        <authorList>
            <person name="Komaki H."/>
            <person name="Tamura T."/>
        </authorList>
    </citation>
    <scope>NUCLEOTIDE SEQUENCE</scope>
    <source>
        <strain evidence="11">NBRC 107355</strain>
    </source>
</reference>
<keyword evidence="12" id="KW-1185">Reference proteome</keyword>
<dbReference type="EMBL" id="BOMB01000021">
    <property type="protein sequence ID" value="GID12859.1"/>
    <property type="molecule type" value="Genomic_DNA"/>
</dbReference>
<evidence type="ECO:0000256" key="5">
    <source>
        <dbReference type="ARBA" id="ARBA00022692"/>
    </source>
</evidence>
<dbReference type="InterPro" id="IPR050297">
    <property type="entry name" value="LipidA_mod_glycosyltrf_83"/>
</dbReference>
<feature type="compositionally biased region" description="Basic and acidic residues" evidence="8">
    <location>
        <begin position="136"/>
        <end position="173"/>
    </location>
</feature>
<comment type="subcellular location">
    <subcellularLocation>
        <location evidence="1">Cell membrane</location>
        <topology evidence="1">Multi-pass membrane protein</topology>
    </subcellularLocation>
</comment>
<dbReference type="Proteomes" id="UP000612808">
    <property type="component" value="Unassembled WGS sequence"/>
</dbReference>
<dbReference type="Pfam" id="PF13231">
    <property type="entry name" value="PMT_2"/>
    <property type="match status" value="1"/>
</dbReference>
<evidence type="ECO:0000256" key="4">
    <source>
        <dbReference type="ARBA" id="ARBA00022679"/>
    </source>
</evidence>
<accession>A0A8J3NB02</accession>
<evidence type="ECO:0000256" key="7">
    <source>
        <dbReference type="ARBA" id="ARBA00023136"/>
    </source>
</evidence>